<protein>
    <submittedName>
        <fullName evidence="2">Uncharacterized protein</fullName>
    </submittedName>
</protein>
<organism evidence="2 3">
    <name type="scientific">Chironomus riparius</name>
    <dbReference type="NCBI Taxonomy" id="315576"/>
    <lineage>
        <taxon>Eukaryota</taxon>
        <taxon>Metazoa</taxon>
        <taxon>Ecdysozoa</taxon>
        <taxon>Arthropoda</taxon>
        <taxon>Hexapoda</taxon>
        <taxon>Insecta</taxon>
        <taxon>Pterygota</taxon>
        <taxon>Neoptera</taxon>
        <taxon>Endopterygota</taxon>
        <taxon>Diptera</taxon>
        <taxon>Nematocera</taxon>
        <taxon>Chironomoidea</taxon>
        <taxon>Chironomidae</taxon>
        <taxon>Chironominae</taxon>
        <taxon>Chironomus</taxon>
    </lineage>
</organism>
<dbReference type="AlphaFoldDB" id="A0A9N9RJ21"/>
<evidence type="ECO:0000256" key="1">
    <source>
        <dbReference type="SAM" id="SignalP"/>
    </source>
</evidence>
<dbReference type="Proteomes" id="UP001153620">
    <property type="component" value="Chromosome 1"/>
</dbReference>
<feature type="signal peptide" evidence="1">
    <location>
        <begin position="1"/>
        <end position="17"/>
    </location>
</feature>
<gene>
    <name evidence="2" type="ORF">CHIRRI_LOCUS990</name>
</gene>
<keyword evidence="3" id="KW-1185">Reference proteome</keyword>
<evidence type="ECO:0000313" key="2">
    <source>
        <dbReference type="EMBL" id="CAG9798005.1"/>
    </source>
</evidence>
<reference evidence="2" key="2">
    <citation type="submission" date="2022-10" db="EMBL/GenBank/DDBJ databases">
        <authorList>
            <consortium name="ENA_rothamsted_submissions"/>
            <consortium name="culmorum"/>
            <person name="King R."/>
        </authorList>
    </citation>
    <scope>NUCLEOTIDE SEQUENCE</scope>
</reference>
<keyword evidence="1" id="KW-0732">Signal</keyword>
<reference evidence="2" key="1">
    <citation type="submission" date="2022-01" db="EMBL/GenBank/DDBJ databases">
        <authorList>
            <person name="King R."/>
        </authorList>
    </citation>
    <scope>NUCLEOTIDE SEQUENCE</scope>
</reference>
<feature type="chain" id="PRO_5040140786" evidence="1">
    <location>
        <begin position="18"/>
        <end position="506"/>
    </location>
</feature>
<name>A0A9N9RJ21_9DIPT</name>
<evidence type="ECO:0000313" key="3">
    <source>
        <dbReference type="Proteomes" id="UP001153620"/>
    </source>
</evidence>
<sequence>MKILLIIFLFFCDPVIKESTAFWSIGIENQFSYEIHDRSVLIKEELNEIFIATSRPQTIQKDANTKAALSALSFLTTNLRSCLQFHDEMIAASISRASNENYYLNRILTYSGTCNKSLDILTNSTNQLNQLTAITGSKVVNNLFKSLDLIQLYLYNATAASKSITQSISSIRNSSSLLTPSLLNEFIDLDTVNQMRRFLIVTVNSYKDILMNVNDAARLTFAYGSIYDIIQPSRYNGEKSANTSLLNFINTYNSNQVALLKNIDSYQANIQNGFTSYIQSVLKSYNEDIVRPKFEKDQLPIIYDYLKIISSFLFNKQEMNVTLEARRNGIVETFTKYMSNEPLLEFTEYIDVIMNLLQTSYLRYYGTEIDMLVSEAQSEMSWFANGYTFCLDERTANTKVVLPAVSSWLGNVKDSINTVLRELKNCLSSVMSIDARKNTSKCIQIQVNNMFNSFNYLSNLIASNFNPNSARNVMLFNDCMNKTSLSFTGSFNKTAQTLSNVIVPAN</sequence>
<accession>A0A9N9RJ21</accession>
<dbReference type="EMBL" id="OU895877">
    <property type="protein sequence ID" value="CAG9798005.1"/>
    <property type="molecule type" value="Genomic_DNA"/>
</dbReference>
<proteinExistence type="predicted"/>